<name>A0A316HHD3_9SPHI</name>
<dbReference type="Pfam" id="PF01610">
    <property type="entry name" value="DDE_Tnp_ISL3"/>
    <property type="match status" value="1"/>
</dbReference>
<evidence type="ECO:0000259" key="1">
    <source>
        <dbReference type="Pfam" id="PF01610"/>
    </source>
</evidence>
<comment type="caution">
    <text evidence="2">The sequence shown here is derived from an EMBL/GenBank/DDBJ whole genome shotgun (WGS) entry which is preliminary data.</text>
</comment>
<dbReference type="EMBL" id="QGHA01000002">
    <property type="protein sequence ID" value="PWK79400.1"/>
    <property type="molecule type" value="Genomic_DNA"/>
</dbReference>
<reference evidence="2 3" key="1">
    <citation type="submission" date="2018-05" db="EMBL/GenBank/DDBJ databases">
        <title>Genomic Encyclopedia of Archaeal and Bacterial Type Strains, Phase II (KMG-II): from individual species to whole genera.</title>
        <authorList>
            <person name="Goeker M."/>
        </authorList>
    </citation>
    <scope>NUCLEOTIDE SEQUENCE [LARGE SCALE GENOMIC DNA]</scope>
    <source>
        <strain evidence="2 3">DSM 19975</strain>
    </source>
</reference>
<dbReference type="InterPro" id="IPR047951">
    <property type="entry name" value="Transpos_ISL3"/>
</dbReference>
<dbReference type="AlphaFoldDB" id="A0A316HHD3"/>
<proteinExistence type="predicted"/>
<protein>
    <submittedName>
        <fullName evidence="2">Transposase</fullName>
    </submittedName>
</protein>
<keyword evidence="3" id="KW-1185">Reference proteome</keyword>
<organism evidence="2 3">
    <name type="scientific">Mucilaginibacter oryzae</name>
    <dbReference type="NCBI Taxonomy" id="468058"/>
    <lineage>
        <taxon>Bacteria</taxon>
        <taxon>Pseudomonadati</taxon>
        <taxon>Bacteroidota</taxon>
        <taxon>Sphingobacteriia</taxon>
        <taxon>Sphingobacteriales</taxon>
        <taxon>Sphingobacteriaceae</taxon>
        <taxon>Mucilaginibacter</taxon>
    </lineage>
</organism>
<gene>
    <name evidence="2" type="ORF">LX99_01857</name>
</gene>
<dbReference type="PANTHER" id="PTHR33498:SF1">
    <property type="entry name" value="TRANSPOSASE FOR INSERTION SEQUENCE ELEMENT IS1557"/>
    <property type="match status" value="1"/>
</dbReference>
<feature type="domain" description="Transposase IS204/IS1001/IS1096/IS1165 DDE" evidence="1">
    <location>
        <begin position="3"/>
        <end position="90"/>
    </location>
</feature>
<accession>A0A316HHD3</accession>
<sequence>SRKLSHIFSKTQDKGVGLTKLARWYDEVERSGIKAFATVSRTIQNHYQTILNYFDKRHTNASAESFNAKIKALRAQFRGVRNVEFFMFRLMKIYA</sequence>
<evidence type="ECO:0000313" key="3">
    <source>
        <dbReference type="Proteomes" id="UP000245678"/>
    </source>
</evidence>
<dbReference type="Proteomes" id="UP000245678">
    <property type="component" value="Unassembled WGS sequence"/>
</dbReference>
<evidence type="ECO:0000313" key="2">
    <source>
        <dbReference type="EMBL" id="PWK79400.1"/>
    </source>
</evidence>
<dbReference type="PANTHER" id="PTHR33498">
    <property type="entry name" value="TRANSPOSASE FOR INSERTION SEQUENCE ELEMENT IS1557"/>
    <property type="match status" value="1"/>
</dbReference>
<dbReference type="RefSeq" id="WP_146203085.1">
    <property type="nucleotide sequence ID" value="NZ_QGHA01000002.1"/>
</dbReference>
<dbReference type="InterPro" id="IPR002560">
    <property type="entry name" value="Transposase_DDE"/>
</dbReference>
<feature type="non-terminal residue" evidence="2">
    <location>
        <position position="1"/>
    </location>
</feature>